<organism evidence="2 3">
    <name type="scientific">Marinibacterium profundimaris</name>
    <dbReference type="NCBI Taxonomy" id="1679460"/>
    <lineage>
        <taxon>Bacteria</taxon>
        <taxon>Pseudomonadati</taxon>
        <taxon>Pseudomonadota</taxon>
        <taxon>Alphaproteobacteria</taxon>
        <taxon>Rhodobacterales</taxon>
        <taxon>Paracoccaceae</taxon>
        <taxon>Marinibacterium</taxon>
    </lineage>
</organism>
<dbReference type="EMBL" id="AQQR01000003">
    <property type="protein sequence ID" value="OWU74652.1"/>
    <property type="molecule type" value="Genomic_DNA"/>
</dbReference>
<accession>A0A225NQ45</accession>
<name>A0A225NQ45_9RHOB</name>
<dbReference type="OrthoDB" id="9808480at2"/>
<dbReference type="Gene3D" id="3.40.50.150">
    <property type="entry name" value="Vaccinia Virus protein VP39"/>
    <property type="match status" value="1"/>
</dbReference>
<dbReference type="GO" id="GO:0008168">
    <property type="term" value="F:methyltransferase activity"/>
    <property type="evidence" value="ECO:0007669"/>
    <property type="project" value="UniProtKB-KW"/>
</dbReference>
<protein>
    <submittedName>
        <fullName evidence="2">Methylase</fullName>
    </submittedName>
</protein>
<keyword evidence="2" id="KW-0808">Transferase</keyword>
<proteinExistence type="predicted"/>
<sequence length="234" mass="25185">MSAFHRLYSGLDREGPGLPEDVHWALDRLSLKGPVRVCDAGCGSGADTRTLGIALPEARIEAVEQMPHLAGEAKARCGDLGNVSVRHGDMGALEGPFDLIWSAGALYFLGVTEGLTAWADALAPGGGVAFSEPVRLTGNDPEVERFWAEYPALTDLDGIAARVRQAGYEMLDHRLILGAPWAAYYQSLAARIVALSVEADAEMRRVLDTSWTEIANWRAAPDRIAYALVIARPS</sequence>
<comment type="caution">
    <text evidence="2">The sequence shown here is derived from an EMBL/GenBank/DDBJ whole genome shotgun (WGS) entry which is preliminary data.</text>
</comment>
<reference evidence="2 3" key="1">
    <citation type="submission" date="2013-04" db="EMBL/GenBank/DDBJ databases">
        <title>Oceanicola sp. 22II1-22F33 Genome Sequencing.</title>
        <authorList>
            <person name="Lai Q."/>
            <person name="Li G."/>
            <person name="Shao Z."/>
        </authorList>
    </citation>
    <scope>NUCLEOTIDE SEQUENCE [LARGE SCALE GENOMIC DNA]</scope>
    <source>
        <strain evidence="2 3">22II1-22F33</strain>
    </source>
</reference>
<dbReference type="SUPFAM" id="SSF53335">
    <property type="entry name" value="S-adenosyl-L-methionine-dependent methyltransferases"/>
    <property type="match status" value="1"/>
</dbReference>
<feature type="domain" description="Methyltransferase" evidence="1">
    <location>
        <begin position="37"/>
        <end position="126"/>
    </location>
</feature>
<dbReference type="AlphaFoldDB" id="A0A225NQ45"/>
<dbReference type="RefSeq" id="WP_088649423.1">
    <property type="nucleotide sequence ID" value="NZ_AQQR01000003.1"/>
</dbReference>
<keyword evidence="3" id="KW-1185">Reference proteome</keyword>
<evidence type="ECO:0000313" key="3">
    <source>
        <dbReference type="Proteomes" id="UP000215377"/>
    </source>
</evidence>
<evidence type="ECO:0000259" key="1">
    <source>
        <dbReference type="Pfam" id="PF13649"/>
    </source>
</evidence>
<dbReference type="InterPro" id="IPR041698">
    <property type="entry name" value="Methyltransf_25"/>
</dbReference>
<evidence type="ECO:0000313" key="2">
    <source>
        <dbReference type="EMBL" id="OWU74652.1"/>
    </source>
</evidence>
<keyword evidence="2" id="KW-0489">Methyltransferase</keyword>
<dbReference type="InterPro" id="IPR029063">
    <property type="entry name" value="SAM-dependent_MTases_sf"/>
</dbReference>
<dbReference type="CDD" id="cd02440">
    <property type="entry name" value="AdoMet_MTases"/>
    <property type="match status" value="1"/>
</dbReference>
<dbReference type="Pfam" id="PF13649">
    <property type="entry name" value="Methyltransf_25"/>
    <property type="match status" value="1"/>
</dbReference>
<dbReference type="Proteomes" id="UP000215377">
    <property type="component" value="Unassembled WGS sequence"/>
</dbReference>
<gene>
    <name evidence="2" type="ORF">ATO3_08460</name>
</gene>
<dbReference type="GO" id="GO:0032259">
    <property type="term" value="P:methylation"/>
    <property type="evidence" value="ECO:0007669"/>
    <property type="project" value="UniProtKB-KW"/>
</dbReference>